<dbReference type="OrthoDB" id="9807255at2"/>
<dbReference type="AlphaFoldDB" id="A0A2U8VR27"/>
<gene>
    <name evidence="1" type="ORF">DK427_09125</name>
</gene>
<proteinExistence type="predicted"/>
<reference evidence="1 2" key="1">
    <citation type="submission" date="2018-05" db="EMBL/GenBank/DDBJ databases">
        <title>Complete Genome Sequence of Methylobacterium sp. 17Sr1-43.</title>
        <authorList>
            <person name="Srinivasan S."/>
        </authorList>
    </citation>
    <scope>NUCLEOTIDE SEQUENCE [LARGE SCALE GENOMIC DNA]</scope>
    <source>
        <strain evidence="1 2">17Sr1-43</strain>
    </source>
</reference>
<dbReference type="EMBL" id="CP029551">
    <property type="protein sequence ID" value="AWN35881.1"/>
    <property type="molecule type" value="Genomic_DNA"/>
</dbReference>
<accession>A0A2U8VR27</accession>
<dbReference type="KEGG" id="meti:DK427_09125"/>
<evidence type="ECO:0000313" key="2">
    <source>
        <dbReference type="Proteomes" id="UP000246058"/>
    </source>
</evidence>
<name>A0A2U8VR27_9HYPH</name>
<protein>
    <submittedName>
        <fullName evidence="1">Uncharacterized protein</fullName>
    </submittedName>
</protein>
<organism evidence="1 2">
    <name type="scientific">Methylobacterium radiodurans</name>
    <dbReference type="NCBI Taxonomy" id="2202828"/>
    <lineage>
        <taxon>Bacteria</taxon>
        <taxon>Pseudomonadati</taxon>
        <taxon>Pseudomonadota</taxon>
        <taxon>Alphaproteobacteria</taxon>
        <taxon>Hyphomicrobiales</taxon>
        <taxon>Methylobacteriaceae</taxon>
        <taxon>Methylobacterium</taxon>
    </lineage>
</organism>
<evidence type="ECO:0000313" key="1">
    <source>
        <dbReference type="EMBL" id="AWN35881.1"/>
    </source>
</evidence>
<dbReference type="Proteomes" id="UP000246058">
    <property type="component" value="Chromosome"/>
</dbReference>
<keyword evidence="2" id="KW-1185">Reference proteome</keyword>
<sequence length="61" mass="7219">MTERQIRLERVTEDADCVRLHAHCYLRGERREFRTDRILSLTDLGTGLRIANPEVHFTTLH</sequence>